<comment type="subcellular location">
    <subcellularLocation>
        <location evidence="2 19">Cell membrane</location>
        <topology evidence="2 19">Multi-pass membrane protein</topology>
    </subcellularLocation>
</comment>
<comment type="catalytic activity">
    <reaction evidence="18 19">
        <text>alpha-ribazole 5'-phosphate + adenosylcob(III)inamide-GDP = adenosylcob(III)alamin 5'-phosphate + GMP + H(+)</text>
        <dbReference type="Rhea" id="RHEA:23560"/>
        <dbReference type="ChEBI" id="CHEBI:15378"/>
        <dbReference type="ChEBI" id="CHEBI:57918"/>
        <dbReference type="ChEBI" id="CHEBI:58115"/>
        <dbReference type="ChEBI" id="CHEBI:60487"/>
        <dbReference type="ChEBI" id="CHEBI:60493"/>
        <dbReference type="EC" id="2.7.8.26"/>
    </reaction>
</comment>
<feature type="transmembrane region" description="Helical" evidence="19">
    <location>
        <begin position="125"/>
        <end position="146"/>
    </location>
</feature>
<dbReference type="GO" id="GO:0008818">
    <property type="term" value="F:cobalamin 5'-phosphate synthase activity"/>
    <property type="evidence" value="ECO:0007669"/>
    <property type="project" value="UniProtKB-UniRule"/>
</dbReference>
<feature type="transmembrane region" description="Helical" evidence="19">
    <location>
        <begin position="37"/>
        <end position="57"/>
    </location>
</feature>
<comment type="cofactor">
    <cofactor evidence="1 19">
        <name>Mg(2+)</name>
        <dbReference type="ChEBI" id="CHEBI:18420"/>
    </cofactor>
</comment>
<gene>
    <name evidence="19" type="primary">cobS</name>
    <name evidence="20" type="ORF">AXF13_14830</name>
</gene>
<evidence type="ECO:0000256" key="11">
    <source>
        <dbReference type="ARBA" id="ARBA00022842"/>
    </source>
</evidence>
<evidence type="ECO:0000313" key="20">
    <source>
        <dbReference type="EMBL" id="AMD91299.1"/>
    </source>
</evidence>
<evidence type="ECO:0000256" key="9">
    <source>
        <dbReference type="ARBA" id="ARBA00022679"/>
    </source>
</evidence>
<evidence type="ECO:0000256" key="1">
    <source>
        <dbReference type="ARBA" id="ARBA00001946"/>
    </source>
</evidence>
<evidence type="ECO:0000256" key="8">
    <source>
        <dbReference type="ARBA" id="ARBA00022573"/>
    </source>
</evidence>
<dbReference type="AlphaFoldDB" id="A0A0X8JM65"/>
<keyword evidence="13 19" id="KW-0472">Membrane</keyword>
<protein>
    <recommendedName>
        <fullName evidence="6 19">Adenosylcobinamide-GDP ribazoletransferase</fullName>
        <ecNumber evidence="5 19">2.7.8.26</ecNumber>
    </recommendedName>
    <alternativeName>
        <fullName evidence="16 19">Cobalamin synthase</fullName>
    </alternativeName>
    <alternativeName>
        <fullName evidence="15 19">Cobalamin-5'-phosphate synthase</fullName>
    </alternativeName>
</protein>
<evidence type="ECO:0000256" key="2">
    <source>
        <dbReference type="ARBA" id="ARBA00004651"/>
    </source>
</evidence>
<keyword evidence="11 19" id="KW-0460">Magnesium</keyword>
<comment type="function">
    <text evidence="14 19">Joins adenosylcobinamide-GDP and alpha-ribazole to generate adenosylcobalamin (Ado-cobalamin). Also synthesizes adenosylcobalamin 5'-phosphate from adenosylcobinamide-GDP and alpha-ribazole 5'-phosphate.</text>
</comment>
<comment type="caution">
    <text evidence="19">Lacks conserved residue(s) required for the propagation of feature annotation.</text>
</comment>
<keyword evidence="7 19" id="KW-1003">Cell membrane</keyword>
<keyword evidence="8 19" id="KW-0169">Cobalamin biosynthesis</keyword>
<organism evidence="20 21">
    <name type="scientific">Desulfovibrio fairfieldensis</name>
    <dbReference type="NCBI Taxonomy" id="44742"/>
    <lineage>
        <taxon>Bacteria</taxon>
        <taxon>Pseudomonadati</taxon>
        <taxon>Thermodesulfobacteriota</taxon>
        <taxon>Desulfovibrionia</taxon>
        <taxon>Desulfovibrionales</taxon>
        <taxon>Desulfovibrionaceae</taxon>
        <taxon>Desulfovibrio</taxon>
    </lineage>
</organism>
<evidence type="ECO:0000256" key="7">
    <source>
        <dbReference type="ARBA" id="ARBA00022475"/>
    </source>
</evidence>
<reference evidence="21" key="1">
    <citation type="submission" date="2016-02" db="EMBL/GenBank/DDBJ databases">
        <authorList>
            <person name="Holder M.E."/>
            <person name="Ajami N.J."/>
            <person name="Petrosino J.F."/>
        </authorList>
    </citation>
    <scope>NUCLEOTIDE SEQUENCE [LARGE SCALE GENOMIC DNA]</scope>
    <source>
        <strain evidence="21">CCUG 45958</strain>
    </source>
</reference>
<evidence type="ECO:0000256" key="5">
    <source>
        <dbReference type="ARBA" id="ARBA00013200"/>
    </source>
</evidence>
<dbReference type="EMBL" id="CP014229">
    <property type="protein sequence ID" value="AMD91299.1"/>
    <property type="molecule type" value="Genomic_DNA"/>
</dbReference>
<name>A0A0X8JM65_9BACT</name>
<evidence type="ECO:0000256" key="3">
    <source>
        <dbReference type="ARBA" id="ARBA00004663"/>
    </source>
</evidence>
<dbReference type="UniPathway" id="UPA00148">
    <property type="reaction ID" value="UER00238"/>
</dbReference>
<evidence type="ECO:0000313" key="21">
    <source>
        <dbReference type="Proteomes" id="UP000069241"/>
    </source>
</evidence>
<dbReference type="HAMAP" id="MF_00719">
    <property type="entry name" value="CobS"/>
    <property type="match status" value="1"/>
</dbReference>
<dbReference type="Proteomes" id="UP000069241">
    <property type="component" value="Chromosome"/>
</dbReference>
<evidence type="ECO:0000256" key="4">
    <source>
        <dbReference type="ARBA" id="ARBA00010561"/>
    </source>
</evidence>
<keyword evidence="12 19" id="KW-1133">Transmembrane helix</keyword>
<dbReference type="GO" id="GO:0051073">
    <property type="term" value="F:adenosylcobinamide-GDP ribazoletransferase activity"/>
    <property type="evidence" value="ECO:0007669"/>
    <property type="project" value="UniProtKB-UniRule"/>
</dbReference>
<dbReference type="InterPro" id="IPR003805">
    <property type="entry name" value="CobS"/>
</dbReference>
<keyword evidence="9 19" id="KW-0808">Transferase</keyword>
<keyword evidence="21" id="KW-1185">Reference proteome</keyword>
<evidence type="ECO:0000256" key="18">
    <source>
        <dbReference type="ARBA" id="ARBA00049504"/>
    </source>
</evidence>
<dbReference type="GO" id="GO:0009236">
    <property type="term" value="P:cobalamin biosynthetic process"/>
    <property type="evidence" value="ECO:0007669"/>
    <property type="project" value="UniProtKB-UniRule"/>
</dbReference>
<dbReference type="PANTHER" id="PTHR34148:SF1">
    <property type="entry name" value="ADENOSYLCOBINAMIDE-GDP RIBAZOLETRANSFERASE"/>
    <property type="match status" value="1"/>
</dbReference>
<evidence type="ECO:0000256" key="15">
    <source>
        <dbReference type="ARBA" id="ARBA00032605"/>
    </source>
</evidence>
<keyword evidence="10 19" id="KW-0812">Transmembrane</keyword>
<evidence type="ECO:0000256" key="13">
    <source>
        <dbReference type="ARBA" id="ARBA00023136"/>
    </source>
</evidence>
<dbReference type="KEGG" id="dfi:AXF13_14830"/>
<dbReference type="GO" id="GO:0005886">
    <property type="term" value="C:plasma membrane"/>
    <property type="evidence" value="ECO:0007669"/>
    <property type="project" value="UniProtKB-SubCell"/>
</dbReference>
<accession>A0A0X8JM65</accession>
<evidence type="ECO:0000256" key="12">
    <source>
        <dbReference type="ARBA" id="ARBA00022989"/>
    </source>
</evidence>
<feature type="transmembrane region" description="Helical" evidence="19">
    <location>
        <begin position="202"/>
        <end position="229"/>
    </location>
</feature>
<sequence>MSPAAWGGRFLDALAFLSRLAPPRSFTAQSLAASVPWFAPAGLALGCLCTLAAWLALTILSTATGASHAMGTAWPAAALAAWLWLALELWSTRGLHWDGLADLGDACGSGASGARFREILRDSRLGAFGALSLLLIFSGQWLALAWHLAAGQWLMPVLAPAWGRACAVWLAASAPPHNPDSLGGLACAGAGPTVRRVYRLGALLLVCLLAALGLSFWQGLVLIVAQYCLTRRLAAQARSHGGLSGDFLGAAIELGQLWFLLATL</sequence>
<comment type="pathway">
    <text evidence="3 19">Cofactor biosynthesis; adenosylcobalamin biosynthesis; adenosylcobalamin from cob(II)yrinate a,c-diamide: step 7/7.</text>
</comment>
<proteinExistence type="inferred from homology"/>
<evidence type="ECO:0000256" key="19">
    <source>
        <dbReference type="HAMAP-Rule" id="MF_00719"/>
    </source>
</evidence>
<evidence type="ECO:0000256" key="6">
    <source>
        <dbReference type="ARBA" id="ARBA00015850"/>
    </source>
</evidence>
<evidence type="ECO:0000256" key="14">
    <source>
        <dbReference type="ARBA" id="ARBA00025228"/>
    </source>
</evidence>
<evidence type="ECO:0000256" key="17">
    <source>
        <dbReference type="ARBA" id="ARBA00048623"/>
    </source>
</evidence>
<evidence type="ECO:0000256" key="10">
    <source>
        <dbReference type="ARBA" id="ARBA00022692"/>
    </source>
</evidence>
<dbReference type="STRING" id="44742.AXF13_14830"/>
<dbReference type="Pfam" id="PF02654">
    <property type="entry name" value="CobS"/>
    <property type="match status" value="1"/>
</dbReference>
<dbReference type="RefSeq" id="WP_062254392.1">
    <property type="nucleotide sequence ID" value="NZ_CP014229.1"/>
</dbReference>
<evidence type="ECO:0000256" key="16">
    <source>
        <dbReference type="ARBA" id="ARBA00032853"/>
    </source>
</evidence>
<comment type="catalytic activity">
    <reaction evidence="17 19">
        <text>alpha-ribazole + adenosylcob(III)inamide-GDP = adenosylcob(III)alamin + GMP + H(+)</text>
        <dbReference type="Rhea" id="RHEA:16049"/>
        <dbReference type="ChEBI" id="CHEBI:10329"/>
        <dbReference type="ChEBI" id="CHEBI:15378"/>
        <dbReference type="ChEBI" id="CHEBI:18408"/>
        <dbReference type="ChEBI" id="CHEBI:58115"/>
        <dbReference type="ChEBI" id="CHEBI:60487"/>
        <dbReference type="EC" id="2.7.8.26"/>
    </reaction>
</comment>
<comment type="similarity">
    <text evidence="4 19">Belongs to the CobS family.</text>
</comment>
<dbReference type="EC" id="2.7.8.26" evidence="5 19"/>
<dbReference type="PANTHER" id="PTHR34148">
    <property type="entry name" value="ADENOSYLCOBINAMIDE-GDP RIBAZOLETRANSFERASE"/>
    <property type="match status" value="1"/>
</dbReference>